<dbReference type="SUPFAM" id="SSF101386">
    <property type="entry name" value="all-alpha NTP pyrophosphatases"/>
    <property type="match status" value="1"/>
</dbReference>
<proteinExistence type="predicted"/>
<dbReference type="AlphaFoldDB" id="A0A1M4V2D8"/>
<sequence>MITFRDDIIHGLRVAIAHFDEMNARASAKLGYPIYEPVLAALMEALDRVQEYDRILGCIPKPCMAFINSGADEQYKKINSELTEAMDACFVEKDSEHEFEELCDVIIACVTRMSQMKKTQQEIQDKMWLVNQKNGRRGYL</sequence>
<gene>
    <name evidence="1" type="ORF">SAMN02745190_00858</name>
</gene>
<dbReference type="RefSeq" id="WP_072934946.1">
    <property type="nucleotide sequence ID" value="NZ_FQUG01000003.1"/>
</dbReference>
<dbReference type="EMBL" id="FQUG01000003">
    <property type="protein sequence ID" value="SHE63146.1"/>
    <property type="molecule type" value="Genomic_DNA"/>
</dbReference>
<protein>
    <submittedName>
        <fullName evidence="1">Uncharacterized protein</fullName>
    </submittedName>
</protein>
<keyword evidence="2" id="KW-1185">Reference proteome</keyword>
<accession>A0A1M4V2D8</accession>
<name>A0A1M4V2D8_9FIRM</name>
<dbReference type="STRING" id="1123243.SAMN02745190_00858"/>
<dbReference type="Proteomes" id="UP000184404">
    <property type="component" value="Unassembled WGS sequence"/>
</dbReference>
<evidence type="ECO:0000313" key="2">
    <source>
        <dbReference type="Proteomes" id="UP000184404"/>
    </source>
</evidence>
<evidence type="ECO:0000313" key="1">
    <source>
        <dbReference type="EMBL" id="SHE63146.1"/>
    </source>
</evidence>
<reference evidence="1 2" key="1">
    <citation type="submission" date="2016-11" db="EMBL/GenBank/DDBJ databases">
        <authorList>
            <person name="Jaros S."/>
            <person name="Januszkiewicz K."/>
            <person name="Wedrychowicz H."/>
        </authorList>
    </citation>
    <scope>NUCLEOTIDE SEQUENCE [LARGE SCALE GENOMIC DNA]</scope>
    <source>
        <strain evidence="1 2">DSM 10502</strain>
    </source>
</reference>
<organism evidence="1 2">
    <name type="scientific">Schwartzia succinivorans DSM 10502</name>
    <dbReference type="NCBI Taxonomy" id="1123243"/>
    <lineage>
        <taxon>Bacteria</taxon>
        <taxon>Bacillati</taxon>
        <taxon>Bacillota</taxon>
        <taxon>Negativicutes</taxon>
        <taxon>Selenomonadales</taxon>
        <taxon>Selenomonadaceae</taxon>
        <taxon>Schwartzia</taxon>
    </lineage>
</organism>